<dbReference type="AlphaFoldDB" id="A0A382X3J2"/>
<protein>
    <submittedName>
        <fullName evidence="2">Uncharacterized protein</fullName>
    </submittedName>
</protein>
<sequence>MKTIIHTLSLLLLAFAVITPTFAAEKANKAKKKKSASAAIKAPGGVTLNEDQRAKLAALNKELGPKLIACRKEAAGIITADQKKARAAALKEAKAAGKKGKELREAAEAAFNVNEEQKTKLAECKKAMGALQKEVRAGLAAILTDEQKAKLKAGRKGGKKGAEKGGKKGDKKKKE</sequence>
<evidence type="ECO:0000313" key="2">
    <source>
        <dbReference type="EMBL" id="SVD64811.1"/>
    </source>
</evidence>
<accession>A0A382X3J2</accession>
<organism evidence="2">
    <name type="scientific">marine metagenome</name>
    <dbReference type="NCBI Taxonomy" id="408172"/>
    <lineage>
        <taxon>unclassified sequences</taxon>
        <taxon>metagenomes</taxon>
        <taxon>ecological metagenomes</taxon>
    </lineage>
</organism>
<dbReference type="EMBL" id="UINC01164129">
    <property type="protein sequence ID" value="SVD64811.1"/>
    <property type="molecule type" value="Genomic_DNA"/>
</dbReference>
<evidence type="ECO:0000256" key="1">
    <source>
        <dbReference type="SAM" id="MobiDB-lite"/>
    </source>
</evidence>
<reference evidence="2" key="1">
    <citation type="submission" date="2018-05" db="EMBL/GenBank/DDBJ databases">
        <authorList>
            <person name="Lanie J.A."/>
            <person name="Ng W.-L."/>
            <person name="Kazmierczak K.M."/>
            <person name="Andrzejewski T.M."/>
            <person name="Davidsen T.M."/>
            <person name="Wayne K.J."/>
            <person name="Tettelin H."/>
            <person name="Glass J.I."/>
            <person name="Rusch D."/>
            <person name="Podicherti R."/>
            <person name="Tsui H.-C.T."/>
            <person name="Winkler M.E."/>
        </authorList>
    </citation>
    <scope>NUCLEOTIDE SEQUENCE</scope>
</reference>
<gene>
    <name evidence="2" type="ORF">METZ01_LOCUS417665</name>
</gene>
<proteinExistence type="predicted"/>
<name>A0A382X3J2_9ZZZZ</name>
<feature type="region of interest" description="Disordered" evidence="1">
    <location>
        <begin position="149"/>
        <end position="175"/>
    </location>
</feature>
<feature type="compositionally biased region" description="Basic residues" evidence="1">
    <location>
        <begin position="150"/>
        <end position="159"/>
    </location>
</feature>